<evidence type="ECO:0000313" key="2">
    <source>
        <dbReference type="Proteomes" id="UP000033109"/>
    </source>
</evidence>
<dbReference type="AlphaFoldDB" id="A0A0E3ZHX2"/>
<dbReference type="EMBL" id="CP009621">
    <property type="protein sequence ID" value="AKD04273.1"/>
    <property type="molecule type" value="Genomic_DNA"/>
</dbReference>
<organism evidence="1 2">
    <name type="scientific">Pontibacter korlensis</name>
    <dbReference type="NCBI Taxonomy" id="400092"/>
    <lineage>
        <taxon>Bacteria</taxon>
        <taxon>Pseudomonadati</taxon>
        <taxon>Bacteroidota</taxon>
        <taxon>Cytophagia</taxon>
        <taxon>Cytophagales</taxon>
        <taxon>Hymenobacteraceae</taxon>
        <taxon>Pontibacter</taxon>
    </lineage>
</organism>
<protein>
    <submittedName>
        <fullName evidence="1">Uncharacterized protein</fullName>
    </submittedName>
</protein>
<name>A0A0E3ZHX2_9BACT</name>
<accession>A0A0E3ZHX2</accession>
<dbReference type="HOGENOM" id="CLU_2937729_0_0_10"/>
<proteinExistence type="predicted"/>
<keyword evidence="2" id="KW-1185">Reference proteome</keyword>
<reference evidence="1 2" key="1">
    <citation type="journal article" date="2015" name="Sci. Rep.">
        <title>Unraveling adaptation of Pontibacter korlensis to radiation and infertility in desert through complete genome and comparative transcriptomic analysis.</title>
        <authorList>
            <person name="Dai J."/>
            <person name="Dai W."/>
            <person name="Qiu C."/>
            <person name="Yang Z."/>
            <person name="Zhang Y."/>
            <person name="Zhou M."/>
            <person name="Zhang L."/>
            <person name="Fang C."/>
            <person name="Gao Q."/>
            <person name="Yang Q."/>
            <person name="Li X."/>
            <person name="Wang Z."/>
            <person name="Wang Z."/>
            <person name="Jia Z."/>
            <person name="Chen X."/>
        </authorList>
    </citation>
    <scope>NUCLEOTIDE SEQUENCE [LARGE SCALE GENOMIC DNA]</scope>
    <source>
        <strain evidence="1 2">X14-1T</strain>
    </source>
</reference>
<evidence type="ECO:0000313" key="1">
    <source>
        <dbReference type="EMBL" id="AKD04273.1"/>
    </source>
</evidence>
<sequence length="60" mass="6835">MHGGTEQYPQQQGDETYFERKVSEGKSNMSILNAVRNKLLHQAVTALKRGTPYEVRLNIT</sequence>
<gene>
    <name evidence="1" type="ORF">PKOR_15725</name>
</gene>
<dbReference type="Proteomes" id="UP000033109">
    <property type="component" value="Chromosome"/>
</dbReference>
<dbReference type="KEGG" id="pko:PKOR_15725"/>